<evidence type="ECO:0000256" key="10">
    <source>
        <dbReference type="SAM" id="Phobius"/>
    </source>
</evidence>
<keyword evidence="8 10" id="KW-1133">Transmembrane helix</keyword>
<keyword evidence="6 10" id="KW-0812">Transmembrane</keyword>
<evidence type="ECO:0000256" key="8">
    <source>
        <dbReference type="ARBA" id="ARBA00022989"/>
    </source>
</evidence>
<comment type="subcellular location">
    <subcellularLocation>
        <location evidence="1">Cell junction</location>
        <location evidence="1">Tight junction</location>
    </subcellularLocation>
    <subcellularLocation>
        <location evidence="2">Cell membrane</location>
        <topology evidence="2">Multi-pass membrane protein</topology>
    </subcellularLocation>
</comment>
<dbReference type="InParanoid" id="E4XJ25"/>
<dbReference type="GO" id="GO:0005886">
    <property type="term" value="C:plasma membrane"/>
    <property type="evidence" value="ECO:0007669"/>
    <property type="project" value="UniProtKB-SubCell"/>
</dbReference>
<keyword evidence="5" id="KW-1003">Cell membrane</keyword>
<keyword evidence="9 10" id="KW-0472">Membrane</keyword>
<protein>
    <recommendedName>
        <fullName evidence="13">Claudin</fullName>
    </recommendedName>
</protein>
<reference evidence="11" key="1">
    <citation type="journal article" date="2010" name="Science">
        <title>Plasticity of animal genome architecture unmasked by rapid evolution of a pelagic tunicate.</title>
        <authorList>
            <person name="Denoeud F."/>
            <person name="Henriet S."/>
            <person name="Mungpakdee S."/>
            <person name="Aury J.M."/>
            <person name="Da Silva C."/>
            <person name="Brinkmann H."/>
            <person name="Mikhaleva J."/>
            <person name="Olsen L.C."/>
            <person name="Jubin C."/>
            <person name="Canestro C."/>
            <person name="Bouquet J.M."/>
            <person name="Danks G."/>
            <person name="Poulain J."/>
            <person name="Campsteijn C."/>
            <person name="Adamski M."/>
            <person name="Cross I."/>
            <person name="Yadetie F."/>
            <person name="Muffato M."/>
            <person name="Louis A."/>
            <person name="Butcher S."/>
            <person name="Tsagkogeorga G."/>
            <person name="Konrad A."/>
            <person name="Singh S."/>
            <person name="Jensen M.F."/>
            <person name="Cong E.H."/>
            <person name="Eikeseth-Otteraa H."/>
            <person name="Noel B."/>
            <person name="Anthouard V."/>
            <person name="Porcel B.M."/>
            <person name="Kachouri-Lafond R."/>
            <person name="Nishino A."/>
            <person name="Ugolini M."/>
            <person name="Chourrout P."/>
            <person name="Nishida H."/>
            <person name="Aasland R."/>
            <person name="Huzurbazar S."/>
            <person name="Westhof E."/>
            <person name="Delsuc F."/>
            <person name="Lehrach H."/>
            <person name="Reinhardt R."/>
            <person name="Weissenbach J."/>
            <person name="Roy S.W."/>
            <person name="Artiguenave F."/>
            <person name="Postlethwait J.H."/>
            <person name="Manak J.R."/>
            <person name="Thompson E.M."/>
            <person name="Jaillon O."/>
            <person name="Du Pasquier L."/>
            <person name="Boudinot P."/>
            <person name="Liberles D.A."/>
            <person name="Volff J.N."/>
            <person name="Philippe H."/>
            <person name="Lenhard B."/>
            <person name="Roest Crollius H."/>
            <person name="Wincker P."/>
            <person name="Chourrout D."/>
        </authorList>
    </citation>
    <scope>NUCLEOTIDE SEQUENCE [LARGE SCALE GENOMIC DNA]</scope>
</reference>
<dbReference type="OrthoDB" id="10357195at2759"/>
<sequence>MILVETISVLCNLFSLGLLVVATISPNWKIDKSDNLFKNIFPDYNEGLWVRCNQEIKSAKWICSGLDDVYKEIPLRIKISRIFIIASIVSHSLAFLTGIFGLTCISIGGHRPDFKYRLVKREPMSILEKIRFQNILSIIFHIIDLLSVLACTLSFTIPLLKDYYKPSQKLSPVSILKGSSVSLPSWCLYLLVASFFIVFINIVLTCLITAESAKPNSRFFQESLDINRIEFNMILKSSELPIETPEVQIH</sequence>
<dbReference type="GO" id="GO:0005198">
    <property type="term" value="F:structural molecule activity"/>
    <property type="evidence" value="ECO:0007669"/>
    <property type="project" value="InterPro"/>
</dbReference>
<feature type="transmembrane region" description="Helical" evidence="10">
    <location>
        <begin position="7"/>
        <end position="28"/>
    </location>
</feature>
<feature type="transmembrane region" description="Helical" evidence="10">
    <location>
        <begin position="188"/>
        <end position="210"/>
    </location>
</feature>
<evidence type="ECO:0000256" key="3">
    <source>
        <dbReference type="ARBA" id="ARBA00008295"/>
    </source>
</evidence>
<feature type="transmembrane region" description="Helical" evidence="10">
    <location>
        <begin position="130"/>
        <end position="157"/>
    </location>
</feature>
<evidence type="ECO:0000256" key="4">
    <source>
        <dbReference type="ARBA" id="ARBA00022427"/>
    </source>
</evidence>
<evidence type="ECO:0008006" key="13">
    <source>
        <dbReference type="Google" id="ProtNLM"/>
    </source>
</evidence>
<organism evidence="11">
    <name type="scientific">Oikopleura dioica</name>
    <name type="common">Tunicate</name>
    <dbReference type="NCBI Taxonomy" id="34765"/>
    <lineage>
        <taxon>Eukaryota</taxon>
        <taxon>Metazoa</taxon>
        <taxon>Chordata</taxon>
        <taxon>Tunicata</taxon>
        <taxon>Appendicularia</taxon>
        <taxon>Copelata</taxon>
        <taxon>Oikopleuridae</taxon>
        <taxon>Oikopleura</taxon>
    </lineage>
</organism>
<dbReference type="EMBL" id="FN653057">
    <property type="protein sequence ID" value="CBY10468.1"/>
    <property type="molecule type" value="Genomic_DNA"/>
</dbReference>
<feature type="transmembrane region" description="Helical" evidence="10">
    <location>
        <begin position="82"/>
        <end position="109"/>
    </location>
</feature>
<gene>
    <name evidence="11" type="ORF">GSOID_T00012606001</name>
</gene>
<dbReference type="Pfam" id="PF00822">
    <property type="entry name" value="PMP22_Claudin"/>
    <property type="match status" value="1"/>
</dbReference>
<keyword evidence="12" id="KW-1185">Reference proteome</keyword>
<evidence type="ECO:0000256" key="7">
    <source>
        <dbReference type="ARBA" id="ARBA00022949"/>
    </source>
</evidence>
<evidence type="ECO:0000256" key="9">
    <source>
        <dbReference type="ARBA" id="ARBA00023136"/>
    </source>
</evidence>
<evidence type="ECO:0000256" key="2">
    <source>
        <dbReference type="ARBA" id="ARBA00004651"/>
    </source>
</evidence>
<dbReference type="Gene3D" id="1.20.140.150">
    <property type="match status" value="1"/>
</dbReference>
<dbReference type="GO" id="GO:0005923">
    <property type="term" value="C:bicellular tight junction"/>
    <property type="evidence" value="ECO:0007669"/>
    <property type="project" value="UniProtKB-SubCell"/>
</dbReference>
<dbReference type="InterPro" id="IPR004031">
    <property type="entry name" value="PMP22/EMP/MP20/Claudin"/>
</dbReference>
<dbReference type="AlphaFoldDB" id="E4XJ25"/>
<evidence type="ECO:0000256" key="1">
    <source>
        <dbReference type="ARBA" id="ARBA00004435"/>
    </source>
</evidence>
<evidence type="ECO:0000313" key="11">
    <source>
        <dbReference type="EMBL" id="CBY10468.1"/>
    </source>
</evidence>
<keyword evidence="4" id="KW-0796">Tight junction</keyword>
<proteinExistence type="inferred from homology"/>
<name>E4XJ25_OIKDI</name>
<dbReference type="InterPro" id="IPR006187">
    <property type="entry name" value="Claudin"/>
</dbReference>
<evidence type="ECO:0000256" key="5">
    <source>
        <dbReference type="ARBA" id="ARBA00022475"/>
    </source>
</evidence>
<dbReference type="PANTHER" id="PTHR12002">
    <property type="entry name" value="CLAUDIN"/>
    <property type="match status" value="1"/>
</dbReference>
<accession>E4XJ25</accession>
<keyword evidence="7" id="KW-0965">Cell junction</keyword>
<dbReference type="Proteomes" id="UP000001307">
    <property type="component" value="Unassembled WGS sequence"/>
</dbReference>
<evidence type="ECO:0000313" key="12">
    <source>
        <dbReference type="Proteomes" id="UP000001307"/>
    </source>
</evidence>
<evidence type="ECO:0000256" key="6">
    <source>
        <dbReference type="ARBA" id="ARBA00022692"/>
    </source>
</evidence>
<comment type="similarity">
    <text evidence="3">Belongs to the claudin family.</text>
</comment>